<dbReference type="Proteomes" id="UP000184334">
    <property type="component" value="Unassembled WGS sequence"/>
</dbReference>
<evidence type="ECO:0000256" key="1">
    <source>
        <dbReference type="SAM" id="Phobius"/>
    </source>
</evidence>
<dbReference type="Pfam" id="PF06195">
    <property type="entry name" value="DUF996"/>
    <property type="match status" value="1"/>
</dbReference>
<dbReference type="RefSeq" id="WP_072865625.1">
    <property type="nucleotide sequence ID" value="NZ_FQUI01000037.1"/>
</dbReference>
<keyword evidence="1" id="KW-0472">Membrane</keyword>
<comment type="caution">
    <text evidence="2">The sequence shown here is derived from an EMBL/GenBank/DDBJ whole genome shotgun (WGS) entry which is preliminary data.</text>
</comment>
<evidence type="ECO:0000313" key="3">
    <source>
        <dbReference type="Proteomes" id="UP000184334"/>
    </source>
</evidence>
<feature type="transmembrane region" description="Helical" evidence="1">
    <location>
        <begin position="46"/>
        <end position="72"/>
    </location>
</feature>
<accession>A0A1M4Z3E8</accession>
<feature type="transmembrane region" description="Helical" evidence="1">
    <location>
        <begin position="154"/>
        <end position="183"/>
    </location>
</feature>
<dbReference type="STRING" id="1122195.SAMN02745164_01834"/>
<reference evidence="2" key="1">
    <citation type="submission" date="2016-11" db="EMBL/GenBank/DDBJ databases">
        <authorList>
            <person name="Varghese N."/>
            <person name="Submissions S."/>
        </authorList>
    </citation>
    <scope>NUCLEOTIDE SEQUENCE [LARGE SCALE GENOMIC DNA]</scope>
    <source>
        <strain evidence="2">DSM 16785</strain>
    </source>
</reference>
<sequence length="202" mass="23378">MEIKNAKIMSGVGAILEITGQFTLIGIILKLIGIHKISIAAKDKRIFNYMLWPSILLFVIFILIILTGNIFYLSVSKIDMTVLDDWMNYQNNSVFVNEPNFFVNNFSFLHFTNMFLLLLLSIALMIVPIIYQIKSYNLIKDCFKNDNFDKAAKFLKWGLILSIVMVGFILIFIAKIFAIIGYFTLPDEYPENITDEELWKSY</sequence>
<protein>
    <submittedName>
        <fullName evidence="2">Uncharacterized membrane protein</fullName>
    </submittedName>
</protein>
<keyword evidence="1" id="KW-1133">Transmembrane helix</keyword>
<keyword evidence="1" id="KW-0812">Transmembrane</keyword>
<dbReference type="EMBL" id="FQUI01000037">
    <property type="protein sequence ID" value="SHF12593.1"/>
    <property type="molecule type" value="Genomic_DNA"/>
</dbReference>
<feature type="transmembrane region" description="Helical" evidence="1">
    <location>
        <begin position="114"/>
        <end position="133"/>
    </location>
</feature>
<name>A0A1M4Z3E8_MARH1</name>
<proteinExistence type="predicted"/>
<gene>
    <name evidence="2" type="ORF">SAMN02745164_01834</name>
</gene>
<feature type="transmembrane region" description="Helical" evidence="1">
    <location>
        <begin position="12"/>
        <end position="34"/>
    </location>
</feature>
<keyword evidence="3" id="KW-1185">Reference proteome</keyword>
<evidence type="ECO:0000313" key="2">
    <source>
        <dbReference type="EMBL" id="SHF12593.1"/>
    </source>
</evidence>
<organism evidence="2 3">
    <name type="scientific">Marinitoga hydrogenitolerans (strain DSM 16785 / JCM 12826 / AT1271)</name>
    <dbReference type="NCBI Taxonomy" id="1122195"/>
    <lineage>
        <taxon>Bacteria</taxon>
        <taxon>Thermotogati</taxon>
        <taxon>Thermotogota</taxon>
        <taxon>Thermotogae</taxon>
        <taxon>Petrotogales</taxon>
        <taxon>Petrotogaceae</taxon>
        <taxon>Marinitoga</taxon>
    </lineage>
</organism>
<dbReference type="InterPro" id="IPR010397">
    <property type="entry name" value="DUF996"/>
</dbReference>
<dbReference type="OrthoDB" id="47323at2"/>
<dbReference type="AlphaFoldDB" id="A0A1M4Z3E8"/>